<reference evidence="2 3" key="1">
    <citation type="journal article" date="2019" name="Environ. Microbiol.">
        <title>At the nexus of three kingdoms: the genome of the mycorrhizal fungus Gigaspora margarita provides insights into plant, endobacterial and fungal interactions.</title>
        <authorList>
            <person name="Venice F."/>
            <person name="Ghignone S."/>
            <person name="Salvioli di Fossalunga A."/>
            <person name="Amselem J."/>
            <person name="Novero M."/>
            <person name="Xianan X."/>
            <person name="Sedzielewska Toro K."/>
            <person name="Morin E."/>
            <person name="Lipzen A."/>
            <person name="Grigoriev I.V."/>
            <person name="Henrissat B."/>
            <person name="Martin F.M."/>
            <person name="Bonfante P."/>
        </authorList>
    </citation>
    <scope>NUCLEOTIDE SEQUENCE [LARGE SCALE GENOMIC DNA]</scope>
    <source>
        <strain evidence="2 3">BEG34</strain>
    </source>
</reference>
<protein>
    <submittedName>
        <fullName evidence="2">Uncharacterized protein</fullName>
    </submittedName>
</protein>
<evidence type="ECO:0000313" key="3">
    <source>
        <dbReference type="Proteomes" id="UP000439903"/>
    </source>
</evidence>
<comment type="caution">
    <text evidence="2">The sequence shown here is derived from an EMBL/GenBank/DDBJ whole genome shotgun (WGS) entry which is preliminary data.</text>
</comment>
<dbReference type="Proteomes" id="UP000439903">
    <property type="component" value="Unassembled WGS sequence"/>
</dbReference>
<evidence type="ECO:0000256" key="1">
    <source>
        <dbReference type="SAM" id="MobiDB-lite"/>
    </source>
</evidence>
<keyword evidence="3" id="KW-1185">Reference proteome</keyword>
<name>A0A8H4AT84_GIGMA</name>
<dbReference type="EMBL" id="WTPW01000255">
    <property type="protein sequence ID" value="KAF0529924.1"/>
    <property type="molecule type" value="Genomic_DNA"/>
</dbReference>
<evidence type="ECO:0000313" key="2">
    <source>
        <dbReference type="EMBL" id="KAF0529924.1"/>
    </source>
</evidence>
<organism evidence="2 3">
    <name type="scientific">Gigaspora margarita</name>
    <dbReference type="NCBI Taxonomy" id="4874"/>
    <lineage>
        <taxon>Eukaryota</taxon>
        <taxon>Fungi</taxon>
        <taxon>Fungi incertae sedis</taxon>
        <taxon>Mucoromycota</taxon>
        <taxon>Glomeromycotina</taxon>
        <taxon>Glomeromycetes</taxon>
        <taxon>Diversisporales</taxon>
        <taxon>Gigasporaceae</taxon>
        <taxon>Gigaspora</taxon>
    </lineage>
</organism>
<feature type="region of interest" description="Disordered" evidence="1">
    <location>
        <begin position="1"/>
        <end position="27"/>
    </location>
</feature>
<dbReference type="CDD" id="cd00303">
    <property type="entry name" value="retropepsin_like"/>
    <property type="match status" value="1"/>
</dbReference>
<sequence length="378" mass="43379">MDIRRVDAGRNDHKGSKRGSKGEVKRKVDNNNIAMEKLVWVNGKFAQALIRVSSSVNTMSMRYAKEKELTSNQGDKIGGCIPDVEVDVDGVKVVQKFYINRRLSSDVVLGMPWVAKTSFDEATFIILEDPMLNRNILDKDCVNIRCVKDELLEKDDAVDKKKNRVVNKLNEMKSIQAKGVNSKNVPVKSGSKDDMFEFDDNGGEAADGKANKSEIRYQYEDVIDIEKDKEKTYSSYQKSSAIATVSGSCNYERCDEKDKYEVFVFRQRSAKMENSSEMLQIGNCCQHGIENEKDGQKTFVHCQSLGEMSYEYKARDHERDNKNERYVELRGAYVNQPSTMQTLNSMLKAWNYVNYPKRQYDWSYRRTNNEHLRLGSSV</sequence>
<dbReference type="AlphaFoldDB" id="A0A8H4AT84"/>
<dbReference type="OrthoDB" id="2490994at2759"/>
<accession>A0A8H4AT84</accession>
<proteinExistence type="predicted"/>
<gene>
    <name evidence="2" type="ORF">F8M41_012539</name>
</gene>